<reference evidence="10 11" key="1">
    <citation type="submission" date="2019-01" db="EMBL/GenBank/DDBJ databases">
        <title>Vagococcus silagei sp. nov. isolated from brewer's grain.</title>
        <authorList>
            <person name="Guu J.-R."/>
        </authorList>
    </citation>
    <scope>NUCLEOTIDE SEQUENCE [LARGE SCALE GENOMIC DNA]</scope>
    <source>
        <strain evidence="10 11">2B-2</strain>
    </source>
</reference>
<dbReference type="EMBL" id="SDGV01000023">
    <property type="protein sequence ID" value="THB60444.1"/>
    <property type="molecule type" value="Genomic_DNA"/>
</dbReference>
<comment type="caution">
    <text evidence="10">The sequence shown here is derived from an EMBL/GenBank/DDBJ whole genome shotgun (WGS) entry which is preliminary data.</text>
</comment>
<protein>
    <submittedName>
        <fullName evidence="10">FtsX-like permease family protein</fullName>
    </submittedName>
</protein>
<keyword evidence="4 7" id="KW-1133">Transmembrane helix</keyword>
<evidence type="ECO:0000313" key="11">
    <source>
        <dbReference type="Proteomes" id="UP000310506"/>
    </source>
</evidence>
<dbReference type="InterPro" id="IPR003838">
    <property type="entry name" value="ABC3_permease_C"/>
</dbReference>
<dbReference type="RefSeq" id="WP_136137559.1">
    <property type="nucleotide sequence ID" value="NZ_SDGV01000023.1"/>
</dbReference>
<dbReference type="GO" id="GO:0022857">
    <property type="term" value="F:transmembrane transporter activity"/>
    <property type="evidence" value="ECO:0007669"/>
    <property type="project" value="TreeGrafter"/>
</dbReference>
<organism evidence="10 11">
    <name type="scientific">Vagococcus silagei</name>
    <dbReference type="NCBI Taxonomy" id="2508885"/>
    <lineage>
        <taxon>Bacteria</taxon>
        <taxon>Bacillati</taxon>
        <taxon>Bacillota</taxon>
        <taxon>Bacilli</taxon>
        <taxon>Lactobacillales</taxon>
        <taxon>Enterococcaceae</taxon>
        <taxon>Vagococcus</taxon>
    </lineage>
</organism>
<evidence type="ECO:0000256" key="5">
    <source>
        <dbReference type="ARBA" id="ARBA00023136"/>
    </source>
</evidence>
<dbReference type="Pfam" id="PF12704">
    <property type="entry name" value="MacB_PCD"/>
    <property type="match status" value="1"/>
</dbReference>
<feature type="transmembrane region" description="Helical" evidence="7">
    <location>
        <begin position="334"/>
        <end position="358"/>
    </location>
</feature>
<dbReference type="Proteomes" id="UP000310506">
    <property type="component" value="Unassembled WGS sequence"/>
</dbReference>
<sequence>MVKNLLLSTFLSLRAHKLRVFLTMVGIIIGITAVVTVSAIGEGMKRSTMKMLDSTDANTVRLIYKEHSEEDEDDNMYQPPSMDSFAYSSTDLKMLRRLENVQNISADYSMGMMGMGSEENIDANFKYFETSTSGQLISFTKENSKVKYGRSFTPNDLNQNKIVLTYETMKESLGIKEPKQIIGKAIDVDGMKFQVIGIKEKIDYESMTFESSQYFSVVPKKSFNELSKNKPINAIKLKLDPSVDREMVVAQASEMLKEYHPELVGNFEEDKSNEKMKQDIENSMQSVMTGLLFITAISLLVGGIGVMNIMYVSVSERKREIGIRRAIGAKPSNILIQFLLEAAFITLLGGILGILLGWGISSLISAFSPMEAFVSAKAALMSASVSAAIGLFFGVIPAINAAKLDPIKAIYQ</sequence>
<evidence type="ECO:0000256" key="4">
    <source>
        <dbReference type="ARBA" id="ARBA00022989"/>
    </source>
</evidence>
<dbReference type="InterPro" id="IPR025857">
    <property type="entry name" value="MacB_PCD"/>
</dbReference>
<comment type="subcellular location">
    <subcellularLocation>
        <location evidence="1">Cell membrane</location>
        <topology evidence="1">Multi-pass membrane protein</topology>
    </subcellularLocation>
</comment>
<proteinExistence type="inferred from homology"/>
<keyword evidence="2" id="KW-1003">Cell membrane</keyword>
<evidence type="ECO:0000256" key="6">
    <source>
        <dbReference type="ARBA" id="ARBA00038076"/>
    </source>
</evidence>
<keyword evidence="5 7" id="KW-0472">Membrane</keyword>
<evidence type="ECO:0000256" key="7">
    <source>
        <dbReference type="SAM" id="Phobius"/>
    </source>
</evidence>
<evidence type="ECO:0000256" key="2">
    <source>
        <dbReference type="ARBA" id="ARBA00022475"/>
    </source>
</evidence>
<gene>
    <name evidence="10" type="ORF">ESZ54_10215</name>
</gene>
<dbReference type="PANTHER" id="PTHR30572">
    <property type="entry name" value="MEMBRANE COMPONENT OF TRANSPORTER-RELATED"/>
    <property type="match status" value="1"/>
</dbReference>
<dbReference type="Pfam" id="PF02687">
    <property type="entry name" value="FtsX"/>
    <property type="match status" value="1"/>
</dbReference>
<dbReference type="InterPro" id="IPR050250">
    <property type="entry name" value="Macrolide_Exporter_MacB"/>
</dbReference>
<feature type="domain" description="MacB-like periplasmic core" evidence="9">
    <location>
        <begin position="21"/>
        <end position="253"/>
    </location>
</feature>
<evidence type="ECO:0000256" key="3">
    <source>
        <dbReference type="ARBA" id="ARBA00022692"/>
    </source>
</evidence>
<evidence type="ECO:0000313" key="10">
    <source>
        <dbReference type="EMBL" id="THB60444.1"/>
    </source>
</evidence>
<accession>A0A4S3B052</accession>
<feature type="transmembrane region" description="Helical" evidence="7">
    <location>
        <begin position="20"/>
        <end position="41"/>
    </location>
</feature>
<name>A0A4S3B052_9ENTE</name>
<dbReference type="OrthoDB" id="9770036at2"/>
<dbReference type="GO" id="GO:0005886">
    <property type="term" value="C:plasma membrane"/>
    <property type="evidence" value="ECO:0007669"/>
    <property type="project" value="UniProtKB-SubCell"/>
</dbReference>
<comment type="similarity">
    <text evidence="6">Belongs to the ABC-4 integral membrane protein family.</text>
</comment>
<dbReference type="PANTHER" id="PTHR30572:SF4">
    <property type="entry name" value="ABC TRANSPORTER PERMEASE YTRF"/>
    <property type="match status" value="1"/>
</dbReference>
<evidence type="ECO:0000259" key="9">
    <source>
        <dbReference type="Pfam" id="PF12704"/>
    </source>
</evidence>
<feature type="domain" description="ABC3 transporter permease C-terminal" evidence="8">
    <location>
        <begin position="293"/>
        <end position="406"/>
    </location>
</feature>
<feature type="transmembrane region" description="Helical" evidence="7">
    <location>
        <begin position="378"/>
        <end position="399"/>
    </location>
</feature>
<keyword evidence="3 7" id="KW-0812">Transmembrane</keyword>
<keyword evidence="11" id="KW-1185">Reference proteome</keyword>
<evidence type="ECO:0000259" key="8">
    <source>
        <dbReference type="Pfam" id="PF02687"/>
    </source>
</evidence>
<evidence type="ECO:0000256" key="1">
    <source>
        <dbReference type="ARBA" id="ARBA00004651"/>
    </source>
</evidence>
<dbReference type="AlphaFoldDB" id="A0A4S3B052"/>
<feature type="transmembrane region" description="Helical" evidence="7">
    <location>
        <begin position="291"/>
        <end position="314"/>
    </location>
</feature>